<keyword evidence="1" id="KW-1133">Transmembrane helix</keyword>
<accession>A0A1J4JEJ7</accession>
<name>A0A1J4JEJ7_9EUKA</name>
<evidence type="ECO:0000313" key="4">
    <source>
        <dbReference type="Proteomes" id="UP000179807"/>
    </source>
</evidence>
<keyword evidence="4" id="KW-1185">Reference proteome</keyword>
<dbReference type="VEuPathDB" id="TrichDB:TRFO_09633"/>
<feature type="signal peptide" evidence="2">
    <location>
        <begin position="1"/>
        <end position="15"/>
    </location>
</feature>
<gene>
    <name evidence="3" type="ORF">TRFO_09633</name>
</gene>
<organism evidence="3 4">
    <name type="scientific">Tritrichomonas foetus</name>
    <dbReference type="NCBI Taxonomy" id="1144522"/>
    <lineage>
        <taxon>Eukaryota</taxon>
        <taxon>Metamonada</taxon>
        <taxon>Parabasalia</taxon>
        <taxon>Tritrichomonadida</taxon>
        <taxon>Tritrichomonadidae</taxon>
        <taxon>Tritrichomonas</taxon>
    </lineage>
</organism>
<evidence type="ECO:0000313" key="3">
    <source>
        <dbReference type="EMBL" id="OHS97081.1"/>
    </source>
</evidence>
<evidence type="ECO:0008006" key="5">
    <source>
        <dbReference type="Google" id="ProtNLM"/>
    </source>
</evidence>
<keyword evidence="2" id="KW-0732">Signal</keyword>
<dbReference type="GeneID" id="94829669"/>
<feature type="transmembrane region" description="Helical" evidence="1">
    <location>
        <begin position="266"/>
        <end position="286"/>
    </location>
</feature>
<dbReference type="Proteomes" id="UP000179807">
    <property type="component" value="Unassembled WGS sequence"/>
</dbReference>
<proteinExistence type="predicted"/>
<comment type="caution">
    <text evidence="3">The sequence shown here is derived from an EMBL/GenBank/DDBJ whole genome shotgun (WGS) entry which is preliminary data.</text>
</comment>
<keyword evidence="1" id="KW-0472">Membrane</keyword>
<dbReference type="RefSeq" id="XP_068350218.1">
    <property type="nucleotide sequence ID" value="XM_068494965.1"/>
</dbReference>
<evidence type="ECO:0000256" key="1">
    <source>
        <dbReference type="SAM" id="Phobius"/>
    </source>
</evidence>
<protein>
    <recommendedName>
        <fullName evidence="5">CUB domain-containing protein</fullName>
    </recommendedName>
</protein>
<dbReference type="EMBL" id="MLAK01001137">
    <property type="protein sequence ID" value="OHS97081.1"/>
    <property type="molecule type" value="Genomic_DNA"/>
</dbReference>
<evidence type="ECO:0000256" key="2">
    <source>
        <dbReference type="SAM" id="SignalP"/>
    </source>
</evidence>
<feature type="chain" id="PRO_5012272459" description="CUB domain-containing protein" evidence="2">
    <location>
        <begin position="16"/>
        <end position="328"/>
    </location>
</feature>
<keyword evidence="1" id="KW-0812">Transmembrane</keyword>
<reference evidence="3" key="1">
    <citation type="submission" date="2016-10" db="EMBL/GenBank/DDBJ databases">
        <authorList>
            <person name="Benchimol M."/>
            <person name="Almeida L.G."/>
            <person name="Vasconcelos A.T."/>
            <person name="Perreira-Neves A."/>
            <person name="Rosa I.A."/>
            <person name="Tasca T."/>
            <person name="Bogo M.R."/>
            <person name="de Souza W."/>
        </authorList>
    </citation>
    <scope>NUCLEOTIDE SEQUENCE [LARGE SCALE GENOMIC DNA]</scope>
    <source>
        <strain evidence="3">K</strain>
    </source>
</reference>
<dbReference type="AlphaFoldDB" id="A0A1J4JEJ7"/>
<sequence>MFLLIFPFMIKSLLLNESSFGTVRMQIEENKPFIIESSAPFMCLIFHKISRVKSTFYSNDQVIKCDQIPTRSLSGIDFGNNLGKIIFSGKSRKSFIKITYLVFPRECSQHRMISTLPYDLIEFTSNNQNEDFRITQNQTFCFWPAQNRGHYLSININSEDKFDLLTLHTPLGLTGCFSGIMSDYIYSPKGEEYFIWKTDPIRLSESFSIKTTNVEQPIKPMFRRILRGAEASDVQFFFDYPNGDKNFTPQPPPWDDHREKRTEKMLPMFIAMTAFIVVLTICVVVWCARVANQARYEEELATIYDEHTEDGAYYRANGEKLLPQPISL</sequence>